<dbReference type="EMBL" id="AKGD01000004">
    <property type="protein sequence ID" value="EIT68015.1"/>
    <property type="molecule type" value="Genomic_DNA"/>
</dbReference>
<keyword evidence="2" id="KW-1185">Reference proteome</keyword>
<protein>
    <recommendedName>
        <fullName evidence="3">2OG-Fe(II) oxygenase</fullName>
    </recommendedName>
</protein>
<dbReference type="AlphaFoldDB" id="I8T297"/>
<proteinExistence type="predicted"/>
<comment type="caution">
    <text evidence="1">The sequence shown here is derived from an EMBL/GenBank/DDBJ whole genome shotgun (WGS) entry which is preliminary data.</text>
</comment>
<sequence length="282" mass="31990">MNDIGFLPPPTARRLVLRRHGLYAAQPAPYASLQSRPCLLEDHYAELAASFPRLDQFAPGAEALDNRVLRIASSRVIAEPGFSGAWRWFVQQHTSQAFWEQIVREFGGQIQARYPGLEQRFGKPMQDWRAVRRGSGEVGEVTLECQIVVNTPVRTASSVKAPHVDHVRKLWTGLLYFRSPEDDTPGGELQLFSSPPGLRFDAHQASRREVTLDRSLAYQPNSFIGFVNGPDAIHAVAPRPPTPQVRRYVDFVVELAEPVFKLPQMNPLRRGWYRLRERQASR</sequence>
<evidence type="ECO:0000313" key="2">
    <source>
        <dbReference type="Proteomes" id="UP000003704"/>
    </source>
</evidence>
<dbReference type="Proteomes" id="UP000003704">
    <property type="component" value="Unassembled WGS sequence"/>
</dbReference>
<reference evidence="1 2" key="1">
    <citation type="journal article" date="2012" name="J. Bacteriol.">
        <title>Genome Sequence of n-Alkane-Degrading Hydrocarboniphaga effusa Strain AP103T (ATCC BAA-332T).</title>
        <authorList>
            <person name="Chang H.K."/>
            <person name="Zylstra G.J."/>
            <person name="Chae J.C."/>
        </authorList>
    </citation>
    <scope>NUCLEOTIDE SEQUENCE [LARGE SCALE GENOMIC DNA]</scope>
    <source>
        <strain evidence="1 2">AP103</strain>
    </source>
</reference>
<gene>
    <name evidence="1" type="ORF">WQQ_44500</name>
</gene>
<evidence type="ECO:0000313" key="1">
    <source>
        <dbReference type="EMBL" id="EIT68015.1"/>
    </source>
</evidence>
<dbReference type="RefSeq" id="WP_007187385.1">
    <property type="nucleotide sequence ID" value="NZ_AKGD01000004.1"/>
</dbReference>
<dbReference type="OrthoDB" id="420194at2"/>
<organism evidence="1 2">
    <name type="scientific">Hydrocarboniphaga effusa AP103</name>
    <dbReference type="NCBI Taxonomy" id="1172194"/>
    <lineage>
        <taxon>Bacteria</taxon>
        <taxon>Pseudomonadati</taxon>
        <taxon>Pseudomonadota</taxon>
        <taxon>Gammaproteobacteria</taxon>
        <taxon>Nevskiales</taxon>
        <taxon>Nevskiaceae</taxon>
        <taxon>Hydrocarboniphaga</taxon>
    </lineage>
</organism>
<dbReference type="STRING" id="1172194.WQQ_44500"/>
<name>I8T297_9GAMM</name>
<evidence type="ECO:0008006" key="3">
    <source>
        <dbReference type="Google" id="ProtNLM"/>
    </source>
</evidence>
<accession>I8T297</accession>